<feature type="disulfide bond" evidence="20">
    <location>
        <begin position="140"/>
        <end position="345"/>
    </location>
</feature>
<evidence type="ECO:0000256" key="5">
    <source>
        <dbReference type="ARBA" id="ARBA00022525"/>
    </source>
</evidence>
<feature type="binding site" evidence="17">
    <location>
        <position position="185"/>
    </location>
    <ligand>
        <name>substrate</name>
    </ligand>
</feature>
<sequence>MDGTLEITEMGLLVLPVVFCVLGYFGDFMCEKPKWFGQSGQLQFGFYSGKCRDGNGFQRNVEDIVKQKVKEKFSSDTTIVAALLRMQFHDCFVNGCDASILLDVPNGEKTAPPNLSVRGYEFIEDIKTEIENTCPGVVSCADIIVMATRDAVVESDIKKMGTGWYPVQTGRRDGRVSSAQNVNLPSPSIPVPQAIAAFSSKKLSTIDMVYLLGGGHSVGVAHCGLFENRLYDFKNTGNPDPAMNTTLLKTLRTLCHRNSGSPNSANLDQDPLKSSSVDKSFYEQIRLGNGILEVDQQLAMDPNTRFPVARIAGSNDFSFQFGRAMIKLGAVDVKIGRDGEIRKKCAAVNSPNRSSGGKFFNLFG</sequence>
<evidence type="ECO:0000256" key="10">
    <source>
        <dbReference type="ARBA" id="ARBA00022837"/>
    </source>
</evidence>
<keyword evidence="5 21" id="KW-0964">Secreted</keyword>
<dbReference type="SUPFAM" id="SSF48113">
    <property type="entry name" value="Heme-dependent peroxidases"/>
    <property type="match status" value="1"/>
</dbReference>
<dbReference type="GO" id="GO:0046872">
    <property type="term" value="F:metal ion binding"/>
    <property type="evidence" value="ECO:0007669"/>
    <property type="project" value="UniProtKB-UniRule"/>
</dbReference>
<keyword evidence="13 20" id="KW-1015">Disulfide bond</keyword>
<evidence type="ECO:0000256" key="2">
    <source>
        <dbReference type="ARBA" id="ARBA00002322"/>
    </source>
</evidence>
<feature type="transmembrane region" description="Helical" evidence="22">
    <location>
        <begin position="12"/>
        <end position="30"/>
    </location>
</feature>
<dbReference type="GO" id="GO:0005576">
    <property type="term" value="C:extracellular region"/>
    <property type="evidence" value="ECO:0007669"/>
    <property type="project" value="UniProtKB-SubCell"/>
</dbReference>
<dbReference type="FunFam" id="1.10.520.10:FF:000006">
    <property type="entry name" value="Peroxidase"/>
    <property type="match status" value="1"/>
</dbReference>
<dbReference type="Proteomes" id="UP000326939">
    <property type="component" value="Chromosome 16"/>
</dbReference>
<feature type="disulfide bond" evidence="20">
    <location>
        <begin position="223"/>
        <end position="255"/>
    </location>
</feature>
<evidence type="ECO:0000256" key="14">
    <source>
        <dbReference type="ARBA" id="ARBA00023180"/>
    </source>
</evidence>
<evidence type="ECO:0000256" key="22">
    <source>
        <dbReference type="SAM" id="Phobius"/>
    </source>
</evidence>
<dbReference type="Pfam" id="PF00141">
    <property type="entry name" value="peroxidase"/>
    <property type="match status" value="1"/>
</dbReference>
<feature type="binding site" evidence="18">
    <location>
        <position position="278"/>
    </location>
    <ligand>
        <name>Ca(2+)</name>
        <dbReference type="ChEBI" id="CHEBI:29108"/>
        <label>2</label>
    </ligand>
</feature>
<dbReference type="PANTHER" id="PTHR31517:SF59">
    <property type="entry name" value="PEROXIDASE"/>
    <property type="match status" value="1"/>
</dbReference>
<keyword evidence="22" id="KW-0812">Transmembrane</keyword>
<evidence type="ECO:0000256" key="18">
    <source>
        <dbReference type="PIRSR" id="PIRSR600823-3"/>
    </source>
</evidence>
<comment type="catalytic activity">
    <reaction evidence="1 21">
        <text>2 a phenolic donor + H2O2 = 2 a phenolic radical donor + 2 H2O</text>
        <dbReference type="Rhea" id="RHEA:56136"/>
        <dbReference type="ChEBI" id="CHEBI:15377"/>
        <dbReference type="ChEBI" id="CHEBI:16240"/>
        <dbReference type="ChEBI" id="CHEBI:139520"/>
        <dbReference type="ChEBI" id="CHEBI:139521"/>
        <dbReference type="EC" id="1.11.1.7"/>
    </reaction>
</comment>
<dbReference type="GO" id="GO:0140825">
    <property type="term" value="F:lactoperoxidase activity"/>
    <property type="evidence" value="ECO:0007669"/>
    <property type="project" value="UniProtKB-EC"/>
</dbReference>
<dbReference type="EMBL" id="VDCV01000016">
    <property type="protein sequence ID" value="KAB5520135.1"/>
    <property type="molecule type" value="Genomic_DNA"/>
</dbReference>
<feature type="active site" description="Proton acceptor" evidence="16">
    <location>
        <position position="89"/>
    </location>
</feature>
<feature type="binding site" evidence="18">
    <location>
        <position position="97"/>
    </location>
    <ligand>
        <name>Ca(2+)</name>
        <dbReference type="ChEBI" id="CHEBI:29108"/>
        <label>1</label>
    </ligand>
</feature>
<keyword evidence="6 21" id="KW-0575">Peroxidase</keyword>
<evidence type="ECO:0000256" key="15">
    <source>
        <dbReference type="ARBA" id="ARBA00023324"/>
    </source>
</evidence>
<dbReference type="GO" id="GO:0020037">
    <property type="term" value="F:heme binding"/>
    <property type="evidence" value="ECO:0007669"/>
    <property type="project" value="UniProtKB-UniRule"/>
</dbReference>
<comment type="caution">
    <text evidence="24">The sequence shown here is derived from an EMBL/GenBank/DDBJ whole genome shotgun (WGS) entry which is preliminary data.</text>
</comment>
<feature type="binding site" evidence="18">
    <location>
        <position position="93"/>
    </location>
    <ligand>
        <name>Ca(2+)</name>
        <dbReference type="ChEBI" id="CHEBI:29108"/>
        <label>1</label>
    </ligand>
</feature>
<dbReference type="Gene3D" id="1.10.420.10">
    <property type="entry name" value="Peroxidase, domain 2"/>
    <property type="match status" value="1"/>
</dbReference>
<evidence type="ECO:0000256" key="9">
    <source>
        <dbReference type="ARBA" id="ARBA00022729"/>
    </source>
</evidence>
<dbReference type="InterPro" id="IPR033905">
    <property type="entry name" value="Secretory_peroxidase"/>
</dbReference>
<feature type="disulfide bond" evidence="20">
    <location>
        <begin position="91"/>
        <end position="96"/>
    </location>
</feature>
<name>A0A5N5JSK7_9ROSI</name>
<feature type="disulfide bond" evidence="20">
    <location>
        <begin position="51"/>
        <end position="134"/>
    </location>
</feature>
<comment type="subcellular location">
    <subcellularLocation>
        <location evidence="3 21">Secreted</location>
    </subcellularLocation>
</comment>
<evidence type="ECO:0000256" key="19">
    <source>
        <dbReference type="PIRSR" id="PIRSR600823-4"/>
    </source>
</evidence>
<dbReference type="PRINTS" id="PR00461">
    <property type="entry name" value="PLPEROXIDASE"/>
</dbReference>
<evidence type="ECO:0000256" key="1">
    <source>
        <dbReference type="ARBA" id="ARBA00000189"/>
    </source>
</evidence>
<comment type="function">
    <text evidence="2">Removal of H(2)O(2), oxidation of toxic reductants, biosynthesis and degradation of lignin, suberization, auxin catabolism, response to environmental stresses such as wounding, pathogen attack and oxidative stress. These functions might be dependent on each isozyme/isoform in each plant tissue.</text>
</comment>
<feature type="binding site" evidence="18">
    <location>
        <position position="99"/>
    </location>
    <ligand>
        <name>Ca(2+)</name>
        <dbReference type="ChEBI" id="CHEBI:29108"/>
        <label>1</label>
    </ligand>
</feature>
<dbReference type="GO" id="GO:0006979">
    <property type="term" value="P:response to oxidative stress"/>
    <property type="evidence" value="ECO:0007669"/>
    <property type="project" value="UniProtKB-UniRule"/>
</dbReference>
<feature type="binding site" description="axial binding residue" evidence="18">
    <location>
        <position position="216"/>
    </location>
    <ligand>
        <name>heme b</name>
        <dbReference type="ChEBI" id="CHEBI:60344"/>
    </ligand>
    <ligandPart>
        <name>Fe</name>
        <dbReference type="ChEBI" id="CHEBI:18248"/>
    </ligandPart>
</feature>
<comment type="similarity">
    <text evidence="21">Belongs to the peroxidase family. Classical plant (class III) peroxidase subfamily.</text>
</comment>
<keyword evidence="11 21" id="KW-0560">Oxidoreductase</keyword>
<feature type="binding site" evidence="18">
    <location>
        <position position="95"/>
    </location>
    <ligand>
        <name>Ca(2+)</name>
        <dbReference type="ChEBI" id="CHEBI:29108"/>
        <label>1</label>
    </ligand>
</feature>
<evidence type="ECO:0000256" key="4">
    <source>
        <dbReference type="ARBA" id="ARBA00012313"/>
    </source>
</evidence>
<evidence type="ECO:0000259" key="23">
    <source>
        <dbReference type="PROSITE" id="PS50873"/>
    </source>
</evidence>
<dbReference type="InterPro" id="IPR002016">
    <property type="entry name" value="Haem_peroxidase"/>
</dbReference>
<dbReference type="InterPro" id="IPR000823">
    <property type="entry name" value="Peroxidase_pln"/>
</dbReference>
<feature type="domain" description="Plant heme peroxidase family profile" evidence="23">
    <location>
        <begin position="41"/>
        <end position="349"/>
    </location>
</feature>
<feature type="binding site" evidence="18">
    <location>
        <position position="90"/>
    </location>
    <ligand>
        <name>Ca(2+)</name>
        <dbReference type="ChEBI" id="CHEBI:29108"/>
        <label>1</label>
    </ligand>
</feature>
<keyword evidence="7 21" id="KW-0349">Heme</keyword>
<dbReference type="PANTHER" id="PTHR31517">
    <property type="match status" value="1"/>
</dbReference>
<keyword evidence="12 18" id="KW-0408">Iron</keyword>
<gene>
    <name evidence="24" type="ORF">DKX38_024454</name>
</gene>
<feature type="site" description="Transition state stabilizer" evidence="19">
    <location>
        <position position="85"/>
    </location>
</feature>
<keyword evidence="25" id="KW-1185">Reference proteome</keyword>
<dbReference type="EC" id="1.11.1.7" evidence="4 21"/>
<reference evidence="25" key="1">
    <citation type="journal article" date="2019" name="Gigascience">
        <title>De novo genome assembly of the endangered Acer yangbiense, a plant species with extremely small populations endemic to Yunnan Province, China.</title>
        <authorList>
            <person name="Yang J."/>
            <person name="Wariss H.M."/>
            <person name="Tao L."/>
            <person name="Zhang R."/>
            <person name="Yun Q."/>
            <person name="Hollingsworth P."/>
            <person name="Dao Z."/>
            <person name="Luo G."/>
            <person name="Guo H."/>
            <person name="Ma Y."/>
            <person name="Sun W."/>
        </authorList>
    </citation>
    <scope>NUCLEOTIDE SEQUENCE [LARGE SCALE GENOMIC DNA]</scope>
    <source>
        <strain evidence="25">cv. br00</strain>
    </source>
</reference>
<accession>A0A5N5JSK7</accession>
<evidence type="ECO:0000256" key="8">
    <source>
        <dbReference type="ARBA" id="ARBA00022723"/>
    </source>
</evidence>
<keyword evidence="10 18" id="KW-0106">Calcium</keyword>
<comment type="cofactor">
    <cofactor evidence="18 21">
        <name>Ca(2+)</name>
        <dbReference type="ChEBI" id="CHEBI:29108"/>
    </cofactor>
    <text evidence="18 21">Binds 2 calcium ions per subunit.</text>
</comment>
<feature type="binding site" evidence="18">
    <location>
        <position position="108"/>
    </location>
    <ligand>
        <name>Ca(2+)</name>
        <dbReference type="ChEBI" id="CHEBI:29108"/>
        <label>1</label>
    </ligand>
</feature>
<evidence type="ECO:0000256" key="7">
    <source>
        <dbReference type="ARBA" id="ARBA00022617"/>
    </source>
</evidence>
<dbReference type="PROSITE" id="PS50873">
    <property type="entry name" value="PEROXIDASE_4"/>
    <property type="match status" value="1"/>
</dbReference>
<keyword evidence="14" id="KW-0325">Glycoprotein</keyword>
<keyword evidence="9" id="KW-0732">Signal</keyword>
<evidence type="ECO:0000256" key="12">
    <source>
        <dbReference type="ARBA" id="ARBA00023004"/>
    </source>
</evidence>
<comment type="cofactor">
    <cofactor evidence="18 21">
        <name>heme b</name>
        <dbReference type="ChEBI" id="CHEBI:60344"/>
    </cofactor>
    <text evidence="18 21">Binds 1 heme b (iron(II)-protoporphyrin IX) group per subunit.</text>
</comment>
<evidence type="ECO:0000256" key="20">
    <source>
        <dbReference type="PIRSR" id="PIRSR600823-5"/>
    </source>
</evidence>
<evidence type="ECO:0000313" key="24">
    <source>
        <dbReference type="EMBL" id="KAB5520135.1"/>
    </source>
</evidence>
<evidence type="ECO:0000256" key="3">
    <source>
        <dbReference type="ARBA" id="ARBA00004613"/>
    </source>
</evidence>
<evidence type="ECO:0000256" key="13">
    <source>
        <dbReference type="ARBA" id="ARBA00023157"/>
    </source>
</evidence>
<evidence type="ECO:0000313" key="25">
    <source>
        <dbReference type="Proteomes" id="UP000326939"/>
    </source>
</evidence>
<evidence type="ECO:0000256" key="11">
    <source>
        <dbReference type="ARBA" id="ARBA00023002"/>
    </source>
</evidence>
<evidence type="ECO:0000256" key="21">
    <source>
        <dbReference type="RuleBase" id="RU362060"/>
    </source>
</evidence>
<dbReference type="FunFam" id="1.10.420.10:FF:000007">
    <property type="entry name" value="Peroxidase"/>
    <property type="match status" value="1"/>
</dbReference>
<dbReference type="GO" id="GO:0042744">
    <property type="term" value="P:hydrogen peroxide catabolic process"/>
    <property type="evidence" value="ECO:0007669"/>
    <property type="project" value="UniProtKB-KW"/>
</dbReference>
<dbReference type="InterPro" id="IPR010255">
    <property type="entry name" value="Haem_peroxidase_sf"/>
</dbReference>
<evidence type="ECO:0000256" key="16">
    <source>
        <dbReference type="PIRSR" id="PIRSR600823-1"/>
    </source>
</evidence>
<dbReference type="AlphaFoldDB" id="A0A5N5JSK7"/>
<proteinExistence type="inferred from homology"/>
<dbReference type="PRINTS" id="PR00458">
    <property type="entry name" value="PEROXIDASE"/>
</dbReference>
<evidence type="ECO:0000256" key="17">
    <source>
        <dbReference type="PIRSR" id="PIRSR600823-2"/>
    </source>
</evidence>
<organism evidence="24 25">
    <name type="scientific">Salix brachista</name>
    <dbReference type="NCBI Taxonomy" id="2182728"/>
    <lineage>
        <taxon>Eukaryota</taxon>
        <taxon>Viridiplantae</taxon>
        <taxon>Streptophyta</taxon>
        <taxon>Embryophyta</taxon>
        <taxon>Tracheophyta</taxon>
        <taxon>Spermatophyta</taxon>
        <taxon>Magnoliopsida</taxon>
        <taxon>eudicotyledons</taxon>
        <taxon>Gunneridae</taxon>
        <taxon>Pentapetalae</taxon>
        <taxon>rosids</taxon>
        <taxon>fabids</taxon>
        <taxon>Malpighiales</taxon>
        <taxon>Salicaceae</taxon>
        <taxon>Saliceae</taxon>
        <taxon>Salix</taxon>
    </lineage>
</organism>
<feature type="binding site" evidence="18">
    <location>
        <position position="270"/>
    </location>
    <ligand>
        <name>Ca(2+)</name>
        <dbReference type="ChEBI" id="CHEBI:29108"/>
        <label>2</label>
    </ligand>
</feature>
<dbReference type="PROSITE" id="PS00436">
    <property type="entry name" value="PEROXIDASE_2"/>
    <property type="match status" value="1"/>
</dbReference>
<keyword evidence="22" id="KW-1133">Transmembrane helix</keyword>
<keyword evidence="22" id="KW-0472">Membrane</keyword>
<evidence type="ECO:0000256" key="6">
    <source>
        <dbReference type="ARBA" id="ARBA00022559"/>
    </source>
</evidence>
<keyword evidence="8 18" id="KW-0479">Metal-binding</keyword>
<dbReference type="Gene3D" id="1.10.520.10">
    <property type="match status" value="1"/>
</dbReference>
<keyword evidence="15 21" id="KW-0376">Hydrogen peroxide</keyword>
<dbReference type="InterPro" id="IPR019794">
    <property type="entry name" value="Peroxidases_AS"/>
</dbReference>
<protein>
    <recommendedName>
        <fullName evidence="4 21">Peroxidase</fullName>
        <ecNumber evidence="4 21">1.11.1.7</ecNumber>
    </recommendedName>
</protein>
<dbReference type="CDD" id="cd00693">
    <property type="entry name" value="secretory_peroxidase"/>
    <property type="match status" value="1"/>
</dbReference>